<dbReference type="Proteomes" id="UP000001423">
    <property type="component" value="Chromosome"/>
</dbReference>
<proteinExistence type="predicted"/>
<dbReference type="EMBL" id="BX548175">
    <property type="protein sequence ID" value="CAX32398.1"/>
    <property type="molecule type" value="Genomic_DNA"/>
</dbReference>
<keyword evidence="1" id="KW-0175">Coiled coil</keyword>
<keyword evidence="3" id="KW-1185">Reference proteome</keyword>
<evidence type="ECO:0000256" key="1">
    <source>
        <dbReference type="SAM" id="Coils"/>
    </source>
</evidence>
<organism evidence="2 3">
    <name type="scientific">Prochlorococcus marinus (strain MIT 9313)</name>
    <dbReference type="NCBI Taxonomy" id="74547"/>
    <lineage>
        <taxon>Bacteria</taxon>
        <taxon>Bacillati</taxon>
        <taxon>Cyanobacteriota</taxon>
        <taxon>Cyanophyceae</taxon>
        <taxon>Synechococcales</taxon>
        <taxon>Prochlorococcaceae</taxon>
        <taxon>Prochlorococcus</taxon>
    </lineage>
</organism>
<gene>
    <name evidence="2" type="ordered locus">PMT_2879</name>
</gene>
<reference evidence="2 3" key="1">
    <citation type="journal article" date="2003" name="Nature">
        <title>Genome divergence in two Prochlorococcus ecotypes reflects oceanic niche differentiation.</title>
        <authorList>
            <person name="Rocap G."/>
            <person name="Larimer F.W."/>
            <person name="Lamerdin J.E."/>
            <person name="Malfatti S."/>
            <person name="Chain P."/>
            <person name="Ahlgren N.A."/>
            <person name="Arellano A."/>
            <person name="Coleman M."/>
            <person name="Hauser L."/>
            <person name="Hess W.R."/>
            <person name="Johnson Z.I."/>
            <person name="Land M.L."/>
            <person name="Lindell D."/>
            <person name="Post A.F."/>
            <person name="Regala W."/>
            <person name="Shah M."/>
            <person name="Shaw S.L."/>
            <person name="Steglich C."/>
            <person name="Sullivan M.B."/>
            <person name="Ting C.S."/>
            <person name="Tolonen A."/>
            <person name="Webb E.A."/>
            <person name="Zinser E.R."/>
            <person name="Chisholm S.W."/>
        </authorList>
    </citation>
    <scope>NUCLEOTIDE SEQUENCE [LARGE SCALE GENOMIC DNA]</scope>
    <source>
        <strain evidence="3">MIT 9313</strain>
    </source>
</reference>
<dbReference type="RefSeq" id="WP_155728142.1">
    <property type="nucleotide sequence ID" value="NC_005071.1"/>
</dbReference>
<protein>
    <submittedName>
        <fullName evidence="2">Uncharacterized protein</fullName>
    </submittedName>
</protein>
<dbReference type="AlphaFoldDB" id="B9ESP9"/>
<accession>B9ESP9</accession>
<dbReference type="HOGENOM" id="CLU_3171976_0_0_3"/>
<evidence type="ECO:0000313" key="3">
    <source>
        <dbReference type="Proteomes" id="UP000001423"/>
    </source>
</evidence>
<name>B9ESP9_PROMM</name>
<dbReference type="KEGG" id="pmt:PMT_2879"/>
<sequence>MSSSEKELDLRIDHLQKELALAEQERDILRAAKMQQKILMKLLKENPSRQV</sequence>
<evidence type="ECO:0000313" key="2">
    <source>
        <dbReference type="EMBL" id="CAX32398.1"/>
    </source>
</evidence>
<feature type="coiled-coil region" evidence="1">
    <location>
        <begin position="5"/>
        <end position="32"/>
    </location>
</feature>